<evidence type="ECO:0000313" key="2">
    <source>
        <dbReference type="EMBL" id="SER90479.1"/>
    </source>
</evidence>
<dbReference type="InterPro" id="IPR006103">
    <property type="entry name" value="Glyco_hydro_2_cat"/>
</dbReference>
<dbReference type="SUPFAM" id="SSF51445">
    <property type="entry name" value="(Trans)glycosidases"/>
    <property type="match status" value="1"/>
</dbReference>
<evidence type="ECO:0000313" key="3">
    <source>
        <dbReference type="Proteomes" id="UP000198815"/>
    </source>
</evidence>
<dbReference type="InterPro" id="IPR017853">
    <property type="entry name" value="GH"/>
</dbReference>
<dbReference type="Pfam" id="PF02836">
    <property type="entry name" value="Glyco_hydro_2_C"/>
    <property type="match status" value="1"/>
</dbReference>
<dbReference type="GO" id="GO:0005975">
    <property type="term" value="P:carbohydrate metabolic process"/>
    <property type="evidence" value="ECO:0007669"/>
    <property type="project" value="InterPro"/>
</dbReference>
<protein>
    <submittedName>
        <fullName evidence="2">Glycosyl hydrolases family 2, TIM barrel domain</fullName>
    </submittedName>
</protein>
<keyword evidence="2" id="KW-0378">Hydrolase</keyword>
<dbReference type="PANTHER" id="PTHR42732:SF2">
    <property type="entry name" value="BETA-MANNOSIDASE"/>
    <property type="match status" value="1"/>
</dbReference>
<dbReference type="Gene3D" id="3.20.20.80">
    <property type="entry name" value="Glycosidases"/>
    <property type="match status" value="1"/>
</dbReference>
<dbReference type="PANTHER" id="PTHR42732">
    <property type="entry name" value="BETA-GALACTOSIDASE"/>
    <property type="match status" value="1"/>
</dbReference>
<keyword evidence="3" id="KW-1185">Reference proteome</keyword>
<accession>A0A1H9T178</accession>
<feature type="domain" description="Glycoside hydrolase family 2 catalytic" evidence="1">
    <location>
        <begin position="106"/>
        <end position="236"/>
    </location>
</feature>
<dbReference type="EMBL" id="FOGZ01000017">
    <property type="protein sequence ID" value="SER90479.1"/>
    <property type="molecule type" value="Genomic_DNA"/>
</dbReference>
<dbReference type="AlphaFoldDB" id="A0A1H9T178"/>
<dbReference type="GO" id="GO:0004553">
    <property type="term" value="F:hydrolase activity, hydrolyzing O-glycosyl compounds"/>
    <property type="evidence" value="ECO:0007669"/>
    <property type="project" value="InterPro"/>
</dbReference>
<gene>
    <name evidence="2" type="ORF">SAMN05443377_11749</name>
</gene>
<proteinExistence type="predicted"/>
<evidence type="ECO:0000259" key="1">
    <source>
        <dbReference type="Pfam" id="PF02836"/>
    </source>
</evidence>
<organism evidence="2 3">
    <name type="scientific">Propionibacterium cyclohexanicum</name>
    <dbReference type="NCBI Taxonomy" id="64702"/>
    <lineage>
        <taxon>Bacteria</taxon>
        <taxon>Bacillati</taxon>
        <taxon>Actinomycetota</taxon>
        <taxon>Actinomycetes</taxon>
        <taxon>Propionibacteriales</taxon>
        <taxon>Propionibacteriaceae</taxon>
        <taxon>Propionibacterium</taxon>
    </lineage>
</organism>
<dbReference type="STRING" id="64702.SAMN05443377_11749"/>
<sequence length="386" mass="42368">MPVHVRIDLDGQTLAEVHTSTTSQSLDLEVRLPAGREITWAPGKPTLLDARIDVGQDALGSYLGVRDIDVGPSGLFLNGAPLRLRQVLEQCYWPDSLYAAPSDSALHAEAELVRALGFNGMRIHQLTPDPRLLYWADRLGLLVFAEIGATHEFTPQACSWLRQEWGASVRANASHPSIICWVPINESWGLPELARSGEQVDFAAELAAWTRRIDPTRPVLSNDGWEHADSDLITIHDYTERAEQLSRRYRPGPLRDLLGARRLTAAHRPLVVGPGQRTTVPVLLDEFGGIRLDLGTDRPGSWGYSRARTASDFRRSVTALVRAADQSVTLSGWCWTQLTDVRQETNGLCDERRHPKLPLAVLRAIFAGQAAGAGSDAHGAAHDDGA</sequence>
<dbReference type="Proteomes" id="UP000198815">
    <property type="component" value="Unassembled WGS sequence"/>
</dbReference>
<name>A0A1H9T178_9ACTN</name>
<reference evidence="3" key="1">
    <citation type="submission" date="2016-10" db="EMBL/GenBank/DDBJ databases">
        <authorList>
            <person name="Varghese N."/>
            <person name="Submissions S."/>
        </authorList>
    </citation>
    <scope>NUCLEOTIDE SEQUENCE [LARGE SCALE GENOMIC DNA]</scope>
    <source>
        <strain evidence="3">DSM 16859</strain>
    </source>
</reference>
<dbReference type="InterPro" id="IPR051913">
    <property type="entry name" value="GH2_Domain-Containing"/>
</dbReference>